<evidence type="ECO:0000313" key="7">
    <source>
        <dbReference type="EMBL" id="MBC5734351.1"/>
    </source>
</evidence>
<dbReference type="GO" id="GO:0030170">
    <property type="term" value="F:pyridoxal phosphate binding"/>
    <property type="evidence" value="ECO:0007669"/>
    <property type="project" value="InterPro"/>
</dbReference>
<evidence type="ECO:0000256" key="1">
    <source>
        <dbReference type="ARBA" id="ARBA00001933"/>
    </source>
</evidence>
<organism evidence="7 8">
    <name type="scientific">Lawsonibacter hominis</name>
    <dbReference type="NCBI Taxonomy" id="2763053"/>
    <lineage>
        <taxon>Bacteria</taxon>
        <taxon>Bacillati</taxon>
        <taxon>Bacillota</taxon>
        <taxon>Clostridia</taxon>
        <taxon>Eubacteriales</taxon>
        <taxon>Oscillospiraceae</taxon>
        <taxon>Lawsonibacter</taxon>
    </lineage>
</organism>
<sequence length="389" mass="43893">MQYDFDQIVDRSQNHAAKYDERAKKFGTADVIPLWIADMDFKTAQPIIDALSARAQEGIWGYTARPDSYFEAIRSWQKRRHGWDIDPDLMSFSPGVVQSISAMVKLFTPEGGSVLIQTPVYSEFYDMTEAWGRRVVESPFAERAGRWCVDWADFEAKLEQSDLFLLCSPHNPLGIVWTPEELERMARLCMKHHVVLFSDEIHSDLVFHGKRHTPVAALSPEIARFAVTGISGTKTFNLAGLQASTVVFPNAHMKQVFDRYWQNMDIHRNNAFSLTAMEAAFTGGEEWLEQLLPYLSANLDFVAGFCARRIPKIKTWAPDATYLMWLDCRALGLSNGELHDFMIHKAGLGLNDGSSFGRSLNGFMRLNAACPRSVLKQAMTQLEAAVNAL</sequence>
<dbReference type="RefSeq" id="WP_186908239.1">
    <property type="nucleotide sequence ID" value="NZ_JACOPP010000016.1"/>
</dbReference>
<evidence type="ECO:0000313" key="8">
    <source>
        <dbReference type="Proteomes" id="UP000661435"/>
    </source>
</evidence>
<dbReference type="PANTHER" id="PTHR43525">
    <property type="entry name" value="PROTEIN MALY"/>
    <property type="match status" value="1"/>
</dbReference>
<comment type="caution">
    <text evidence="7">The sequence shown here is derived from an EMBL/GenBank/DDBJ whole genome shotgun (WGS) entry which is preliminary data.</text>
</comment>
<dbReference type="InterPro" id="IPR015421">
    <property type="entry name" value="PyrdxlP-dep_Trfase_major"/>
</dbReference>
<dbReference type="PANTHER" id="PTHR43525:SF1">
    <property type="entry name" value="PROTEIN MALY"/>
    <property type="match status" value="1"/>
</dbReference>
<dbReference type="NCBIfam" id="TIGR04350">
    <property type="entry name" value="C_S_lyase_PatB"/>
    <property type="match status" value="1"/>
</dbReference>
<dbReference type="SUPFAM" id="SSF53383">
    <property type="entry name" value="PLP-dependent transferases"/>
    <property type="match status" value="1"/>
</dbReference>
<name>A0A8J6J7Q2_9FIRM</name>
<evidence type="ECO:0000259" key="6">
    <source>
        <dbReference type="Pfam" id="PF00155"/>
    </source>
</evidence>
<keyword evidence="3" id="KW-0663">Pyridoxal phosphate</keyword>
<keyword evidence="4 7" id="KW-0456">Lyase</keyword>
<dbReference type="Gene3D" id="3.90.1150.10">
    <property type="entry name" value="Aspartate Aminotransferase, domain 1"/>
    <property type="match status" value="1"/>
</dbReference>
<dbReference type="AlphaFoldDB" id="A0A8J6J7Q2"/>
<dbReference type="InterPro" id="IPR004839">
    <property type="entry name" value="Aminotransferase_I/II_large"/>
</dbReference>
<comment type="similarity">
    <text evidence="5">Belongs to the class-II pyridoxal-phosphate-dependent aminotransferase family. MalY/PatB cystathionine beta-lyase subfamily.</text>
</comment>
<evidence type="ECO:0000256" key="4">
    <source>
        <dbReference type="ARBA" id="ARBA00023239"/>
    </source>
</evidence>
<dbReference type="Gene3D" id="3.40.640.10">
    <property type="entry name" value="Type I PLP-dependent aspartate aminotransferase-like (Major domain)"/>
    <property type="match status" value="1"/>
</dbReference>
<protein>
    <recommendedName>
        <fullName evidence="2">cysteine-S-conjugate beta-lyase</fullName>
        <ecNumber evidence="2">4.4.1.13</ecNumber>
    </recommendedName>
</protein>
<reference evidence="7" key="1">
    <citation type="submission" date="2020-08" db="EMBL/GenBank/DDBJ databases">
        <title>Genome public.</title>
        <authorList>
            <person name="Liu C."/>
            <person name="Sun Q."/>
        </authorList>
    </citation>
    <scope>NUCLEOTIDE SEQUENCE</scope>
    <source>
        <strain evidence="7">NSJ-51</strain>
    </source>
</reference>
<proteinExistence type="inferred from homology"/>
<accession>A0A8J6J7Q2</accession>
<keyword evidence="8" id="KW-1185">Reference proteome</keyword>
<evidence type="ECO:0000256" key="2">
    <source>
        <dbReference type="ARBA" id="ARBA00012224"/>
    </source>
</evidence>
<dbReference type="CDD" id="cd00609">
    <property type="entry name" value="AAT_like"/>
    <property type="match status" value="1"/>
</dbReference>
<comment type="cofactor">
    <cofactor evidence="1">
        <name>pyridoxal 5'-phosphate</name>
        <dbReference type="ChEBI" id="CHEBI:597326"/>
    </cofactor>
</comment>
<feature type="domain" description="Aminotransferase class I/classII large" evidence="6">
    <location>
        <begin position="30"/>
        <end position="380"/>
    </location>
</feature>
<dbReference type="InterPro" id="IPR015424">
    <property type="entry name" value="PyrdxlP-dep_Trfase"/>
</dbReference>
<dbReference type="Proteomes" id="UP000661435">
    <property type="component" value="Unassembled WGS sequence"/>
</dbReference>
<evidence type="ECO:0000256" key="3">
    <source>
        <dbReference type="ARBA" id="ARBA00022898"/>
    </source>
</evidence>
<dbReference type="InterPro" id="IPR015422">
    <property type="entry name" value="PyrdxlP-dep_Trfase_small"/>
</dbReference>
<dbReference type="GO" id="GO:0047804">
    <property type="term" value="F:cysteine-S-conjugate beta-lyase activity"/>
    <property type="evidence" value="ECO:0007669"/>
    <property type="project" value="UniProtKB-EC"/>
</dbReference>
<dbReference type="EMBL" id="JACOPP010000016">
    <property type="protein sequence ID" value="MBC5734351.1"/>
    <property type="molecule type" value="Genomic_DNA"/>
</dbReference>
<dbReference type="Pfam" id="PF00155">
    <property type="entry name" value="Aminotran_1_2"/>
    <property type="match status" value="1"/>
</dbReference>
<dbReference type="EC" id="4.4.1.13" evidence="2"/>
<dbReference type="InterPro" id="IPR027619">
    <property type="entry name" value="C-S_lyase_PatB-like"/>
</dbReference>
<evidence type="ECO:0000256" key="5">
    <source>
        <dbReference type="ARBA" id="ARBA00037974"/>
    </source>
</evidence>
<dbReference type="InterPro" id="IPR051798">
    <property type="entry name" value="Class-II_PLP-Dep_Aminotrans"/>
</dbReference>
<gene>
    <name evidence="7" type="ORF">H8S57_11525</name>
</gene>